<organism evidence="1 2">
    <name type="scientific">Gottfriedia solisilvae</name>
    <dbReference type="NCBI Taxonomy" id="1516104"/>
    <lineage>
        <taxon>Bacteria</taxon>
        <taxon>Bacillati</taxon>
        <taxon>Bacillota</taxon>
        <taxon>Bacilli</taxon>
        <taxon>Bacillales</taxon>
        <taxon>Bacillaceae</taxon>
        <taxon>Gottfriedia</taxon>
    </lineage>
</organism>
<reference evidence="2" key="1">
    <citation type="journal article" date="2019" name="Int. J. Syst. Evol. Microbiol.">
        <title>The Global Catalogue of Microorganisms (GCM) 10K type strain sequencing project: providing services to taxonomists for standard genome sequencing and annotation.</title>
        <authorList>
            <consortium name="The Broad Institute Genomics Platform"/>
            <consortium name="The Broad Institute Genome Sequencing Center for Infectious Disease"/>
            <person name="Wu L."/>
            <person name="Ma J."/>
        </authorList>
    </citation>
    <scope>NUCLEOTIDE SEQUENCE [LARGE SCALE GENOMIC DNA]</scope>
    <source>
        <strain evidence="2">CGMCC 1.14993</strain>
    </source>
</reference>
<dbReference type="OrthoDB" id="2452999at2"/>
<dbReference type="AlphaFoldDB" id="A0A8J3AFG6"/>
<gene>
    <name evidence="1" type="ORF">GCM10007380_08290</name>
</gene>
<accession>A0A8J3AFG6</accession>
<protein>
    <submittedName>
        <fullName evidence="1">Uncharacterized protein</fullName>
    </submittedName>
</protein>
<dbReference type="RefSeq" id="WP_087999077.1">
    <property type="nucleotide sequence ID" value="NZ_BMHB01000001.1"/>
</dbReference>
<keyword evidence="2" id="KW-1185">Reference proteome</keyword>
<evidence type="ECO:0000313" key="1">
    <source>
        <dbReference type="EMBL" id="GGI11528.1"/>
    </source>
</evidence>
<name>A0A8J3AFG6_9BACI</name>
<dbReference type="EMBL" id="BMHB01000001">
    <property type="protein sequence ID" value="GGI11528.1"/>
    <property type="molecule type" value="Genomic_DNA"/>
</dbReference>
<sequence length="97" mass="10916">MDNPIELDGARVILHTINSEANNYGSVGILGDDNEIIDELPITAMAICHYEGSSEYYLFSCDLNWEVIGDFDHDSLEDAKESAKINHNVKDEDWKIV</sequence>
<comment type="caution">
    <text evidence="1">The sequence shown here is derived from an EMBL/GenBank/DDBJ whole genome shotgun (WGS) entry which is preliminary data.</text>
</comment>
<evidence type="ECO:0000313" key="2">
    <source>
        <dbReference type="Proteomes" id="UP000626244"/>
    </source>
</evidence>
<dbReference type="Proteomes" id="UP000626244">
    <property type="component" value="Unassembled WGS sequence"/>
</dbReference>
<proteinExistence type="predicted"/>